<feature type="transmembrane region" description="Helical" evidence="8">
    <location>
        <begin position="275"/>
        <end position="300"/>
    </location>
</feature>
<feature type="transmembrane region" description="Helical" evidence="8">
    <location>
        <begin position="463"/>
        <end position="482"/>
    </location>
</feature>
<keyword evidence="8" id="KW-0406">Ion transport</keyword>
<feature type="transmembrane region" description="Helical" evidence="8">
    <location>
        <begin position="128"/>
        <end position="148"/>
    </location>
</feature>
<feature type="transmembrane region" description="Helical" evidence="8">
    <location>
        <begin position="432"/>
        <end position="451"/>
    </location>
</feature>
<dbReference type="SUPFAM" id="SSF103473">
    <property type="entry name" value="MFS general substrate transporter"/>
    <property type="match status" value="1"/>
</dbReference>
<dbReference type="GO" id="GO:0006811">
    <property type="term" value="P:monoatomic ion transport"/>
    <property type="evidence" value="ECO:0007669"/>
    <property type="project" value="UniProtKB-KW"/>
</dbReference>
<reference evidence="11" key="1">
    <citation type="submission" date="2014-12" db="EMBL/GenBank/DDBJ databases">
        <title>Insight into the proteome of Arion vulgaris.</title>
        <authorList>
            <person name="Aradska J."/>
            <person name="Bulat T."/>
            <person name="Smidak R."/>
            <person name="Sarate P."/>
            <person name="Gangsoo J."/>
            <person name="Sialana F."/>
            <person name="Bilban M."/>
            <person name="Lubec G."/>
        </authorList>
    </citation>
    <scope>NUCLEOTIDE SEQUENCE</scope>
    <source>
        <tissue evidence="11">Skin</tissue>
    </source>
</reference>
<feature type="transmembrane region" description="Helical" evidence="8">
    <location>
        <begin position="659"/>
        <end position="682"/>
    </location>
</feature>
<organism evidence="11">
    <name type="scientific">Arion vulgaris</name>
    <dbReference type="NCBI Taxonomy" id="1028688"/>
    <lineage>
        <taxon>Eukaryota</taxon>
        <taxon>Metazoa</taxon>
        <taxon>Spiralia</taxon>
        <taxon>Lophotrochozoa</taxon>
        <taxon>Mollusca</taxon>
        <taxon>Gastropoda</taxon>
        <taxon>Heterobranchia</taxon>
        <taxon>Euthyneura</taxon>
        <taxon>Panpulmonata</taxon>
        <taxon>Eupulmonata</taxon>
        <taxon>Stylommatophora</taxon>
        <taxon>Helicina</taxon>
        <taxon>Arionoidea</taxon>
        <taxon>Arionidae</taxon>
        <taxon>Arion</taxon>
    </lineage>
</organism>
<evidence type="ECO:0000256" key="1">
    <source>
        <dbReference type="ARBA" id="ARBA00004651"/>
    </source>
</evidence>
<dbReference type="PANTHER" id="PTHR11388">
    <property type="entry name" value="ORGANIC ANION TRANSPORTER"/>
    <property type="match status" value="1"/>
</dbReference>
<dbReference type="GO" id="GO:0015347">
    <property type="term" value="F:sodium-independent organic anion transmembrane transporter activity"/>
    <property type="evidence" value="ECO:0007669"/>
    <property type="project" value="TreeGrafter"/>
</dbReference>
<dbReference type="Gene3D" id="1.20.1250.20">
    <property type="entry name" value="MFS general substrate transporter like domains"/>
    <property type="match status" value="1"/>
</dbReference>
<comment type="subcellular location">
    <subcellularLocation>
        <location evidence="1 8">Cell membrane</location>
        <topology evidence="1 8">Multi-pass membrane protein</topology>
    </subcellularLocation>
</comment>
<dbReference type="InterPro" id="IPR002350">
    <property type="entry name" value="Kazal_dom"/>
</dbReference>
<feature type="domain" description="Major facilitator superfamily (MFS) profile" evidence="9">
    <location>
        <begin position="87"/>
        <end position="695"/>
    </location>
</feature>
<keyword evidence="7" id="KW-1015">Disulfide bond</keyword>
<gene>
    <name evidence="11" type="primary">ORF179968</name>
</gene>
<feature type="transmembrane region" description="Helical" evidence="8">
    <location>
        <begin position="573"/>
        <end position="595"/>
    </location>
</feature>
<dbReference type="PROSITE" id="PS51465">
    <property type="entry name" value="KAZAL_2"/>
    <property type="match status" value="1"/>
</dbReference>
<dbReference type="Gene3D" id="3.30.60.30">
    <property type="match status" value="1"/>
</dbReference>
<evidence type="ECO:0000256" key="4">
    <source>
        <dbReference type="ARBA" id="ARBA00022692"/>
    </source>
</evidence>
<dbReference type="SUPFAM" id="SSF100895">
    <property type="entry name" value="Kazal-type serine protease inhibitors"/>
    <property type="match status" value="1"/>
</dbReference>
<accession>A0A0B7BDA8</accession>
<dbReference type="InterPro" id="IPR004156">
    <property type="entry name" value="OATP"/>
</dbReference>
<dbReference type="EMBL" id="HACG01044068">
    <property type="protein sequence ID" value="CEK90933.1"/>
    <property type="molecule type" value="Transcribed_RNA"/>
</dbReference>
<proteinExistence type="inferred from homology"/>
<feature type="transmembrane region" description="Helical" evidence="8">
    <location>
        <begin position="607"/>
        <end position="629"/>
    </location>
</feature>
<dbReference type="PANTHER" id="PTHR11388:SF157">
    <property type="entry name" value="SOLUTE CARRIER ORGANIC ANION TRANSPORTER FAMILY MEMBER 2A1-LIKE"/>
    <property type="match status" value="1"/>
</dbReference>
<evidence type="ECO:0000256" key="7">
    <source>
        <dbReference type="ARBA" id="ARBA00023157"/>
    </source>
</evidence>
<evidence type="ECO:0000256" key="3">
    <source>
        <dbReference type="ARBA" id="ARBA00022475"/>
    </source>
</evidence>
<keyword evidence="5 8" id="KW-1133">Transmembrane helix</keyword>
<keyword evidence="6 8" id="KW-0472">Membrane</keyword>
<keyword evidence="8" id="KW-0813">Transport</keyword>
<dbReference type="NCBIfam" id="TIGR00805">
    <property type="entry name" value="oat"/>
    <property type="match status" value="1"/>
</dbReference>
<feature type="transmembrane region" description="Helical" evidence="8">
    <location>
        <begin position="87"/>
        <end position="108"/>
    </location>
</feature>
<dbReference type="GO" id="GO:0043252">
    <property type="term" value="P:sodium-independent organic anion transport"/>
    <property type="evidence" value="ECO:0007669"/>
    <property type="project" value="TreeGrafter"/>
</dbReference>
<dbReference type="InterPro" id="IPR036259">
    <property type="entry name" value="MFS_trans_sf"/>
</dbReference>
<feature type="transmembrane region" description="Helical" evidence="8">
    <location>
        <begin position="236"/>
        <end position="254"/>
    </location>
</feature>
<evidence type="ECO:0000313" key="11">
    <source>
        <dbReference type="EMBL" id="CEK90933.1"/>
    </source>
</evidence>
<feature type="transmembrane region" description="Helical" evidence="8">
    <location>
        <begin position="390"/>
        <end position="412"/>
    </location>
</feature>
<evidence type="ECO:0000256" key="8">
    <source>
        <dbReference type="RuleBase" id="RU362056"/>
    </source>
</evidence>
<feature type="domain" description="Kazal-like" evidence="10">
    <location>
        <begin position="499"/>
        <end position="550"/>
    </location>
</feature>
<evidence type="ECO:0000256" key="6">
    <source>
        <dbReference type="ARBA" id="ARBA00023136"/>
    </source>
</evidence>
<dbReference type="Pfam" id="PF03137">
    <property type="entry name" value="OATP"/>
    <property type="match status" value="1"/>
</dbReference>
<keyword evidence="3" id="KW-1003">Cell membrane</keyword>
<protein>
    <recommendedName>
        <fullName evidence="8">Solute carrier organic anion transporter family member</fullName>
    </recommendedName>
</protein>
<name>A0A0B7BDA8_9EUPU</name>
<dbReference type="AlphaFoldDB" id="A0A0B7BDA8"/>
<sequence>MKHATYELSSTKIAQDQNDGVINNGFQEDTVTGTIDGKIKTFTPFDKETCASVDKEKAQLETNEDIDDIYCGFGSCRPPVLQGCKNMVCFSAMYSVIGLVTSALITYINSQITTLEKHFNMSSSMSGFIMSCNDIGYLATTLFVSYYARRVHIPRSLSLCTILYGISAVLCTMAYFSTKDQLPSLTDDSYQGRNQSLQKLPRVDFAQICQNLTSTSSSCEQNSKGQKSVLELSDKWKTIAICFIALGMILQGTAKSPRQAYIGTYVDDNLPRTKTSLYLGIMTGVSIFGPSIAYALGGVVSNVYITLEETNISPRDPRWLGAWWLGFLIFGGAGILVAIPLIFFPRRMYVQKTLDAIKLKEKVDKKGMSRLCHDFKGLLKSILHLTVNPVFLCLMFASGLNLMSVGGLMAFLPKYIETQFSVTAARANILLGATYIVAGPAGTIVGGYITSRLKLSPQACLKFMIALKSVTIAISTLTFIFGCDQPITLMGRQTNSSSTLSVSKCVQDCHCNDNKYFPVCGQDGNTYFSPCHAGCLAITNNKFTNCSCLASRNSKTATGGLCEQDCNMLYPYLILNLMSAFLSTMAIMPAFIAVVRSVREEDKPLAIGLNAFVGTLLGWLPGPVVFGILVDSVCMLWRTTCSTTGACSLYNIELFRVRFNALSIGLSIATYLFYIIALLYAVCSTKTVFQPHNDEISVIVTEKYNAQEIDGSEKELPIKVNNKAEQQDKQNKD</sequence>
<dbReference type="Pfam" id="PF07648">
    <property type="entry name" value="Kazal_2"/>
    <property type="match status" value="1"/>
</dbReference>
<comment type="similarity">
    <text evidence="2 8">Belongs to the organo anion transporter (TC 2.A.60) family.</text>
</comment>
<dbReference type="PROSITE" id="PS50850">
    <property type="entry name" value="MFS"/>
    <property type="match status" value="1"/>
</dbReference>
<evidence type="ECO:0000256" key="2">
    <source>
        <dbReference type="ARBA" id="ARBA00009657"/>
    </source>
</evidence>
<evidence type="ECO:0000256" key="5">
    <source>
        <dbReference type="ARBA" id="ARBA00022989"/>
    </source>
</evidence>
<evidence type="ECO:0000259" key="10">
    <source>
        <dbReference type="PROSITE" id="PS51465"/>
    </source>
</evidence>
<dbReference type="GO" id="GO:0016323">
    <property type="term" value="C:basolateral plasma membrane"/>
    <property type="evidence" value="ECO:0007669"/>
    <property type="project" value="TreeGrafter"/>
</dbReference>
<dbReference type="CDD" id="cd17336">
    <property type="entry name" value="MFS_SLCO_OATP"/>
    <property type="match status" value="1"/>
</dbReference>
<keyword evidence="4 8" id="KW-0812">Transmembrane</keyword>
<evidence type="ECO:0000259" key="9">
    <source>
        <dbReference type="PROSITE" id="PS50850"/>
    </source>
</evidence>
<dbReference type="InterPro" id="IPR036058">
    <property type="entry name" value="Kazal_dom_sf"/>
</dbReference>
<dbReference type="InterPro" id="IPR020846">
    <property type="entry name" value="MFS_dom"/>
</dbReference>
<feature type="transmembrane region" description="Helical" evidence="8">
    <location>
        <begin position="320"/>
        <end position="344"/>
    </location>
</feature>
<feature type="transmembrane region" description="Helical" evidence="8">
    <location>
        <begin position="157"/>
        <end position="176"/>
    </location>
</feature>